<evidence type="ECO:0000256" key="3">
    <source>
        <dbReference type="ARBA" id="ARBA00023136"/>
    </source>
</evidence>
<evidence type="ECO:0000313" key="5">
    <source>
        <dbReference type="Proteomes" id="UP000324209"/>
    </source>
</evidence>
<evidence type="ECO:0008006" key="6">
    <source>
        <dbReference type="Google" id="ProtNLM"/>
    </source>
</evidence>
<dbReference type="SUPFAM" id="SSF101898">
    <property type="entry name" value="NHL repeat"/>
    <property type="match status" value="1"/>
</dbReference>
<evidence type="ECO:0000313" key="4">
    <source>
        <dbReference type="EMBL" id="QEN06998.1"/>
    </source>
</evidence>
<dbReference type="GO" id="GO:0005886">
    <property type="term" value="C:plasma membrane"/>
    <property type="evidence" value="ECO:0007669"/>
    <property type="project" value="UniProtKB-SubCell"/>
</dbReference>
<dbReference type="Pfam" id="PF06977">
    <property type="entry name" value="SdiA-regulated"/>
    <property type="match status" value="1"/>
</dbReference>
<evidence type="ECO:0000256" key="2">
    <source>
        <dbReference type="ARBA" id="ARBA00022475"/>
    </source>
</evidence>
<dbReference type="RefSeq" id="WP_149485080.1">
    <property type="nucleotide sequence ID" value="NZ_CP036150.1"/>
</dbReference>
<keyword evidence="5" id="KW-1185">Reference proteome</keyword>
<organism evidence="4 5">
    <name type="scientific">Oceanispirochaeta crateris</name>
    <dbReference type="NCBI Taxonomy" id="2518645"/>
    <lineage>
        <taxon>Bacteria</taxon>
        <taxon>Pseudomonadati</taxon>
        <taxon>Spirochaetota</taxon>
        <taxon>Spirochaetia</taxon>
        <taxon>Spirochaetales</taxon>
        <taxon>Spirochaetaceae</taxon>
        <taxon>Oceanispirochaeta</taxon>
    </lineage>
</organism>
<dbReference type="Proteomes" id="UP000324209">
    <property type="component" value="Chromosome"/>
</dbReference>
<protein>
    <recommendedName>
        <fullName evidence="6">SMP-30/Gluconolactonase/LRE-like region domain-containing protein</fullName>
    </recommendedName>
</protein>
<proteinExistence type="predicted"/>
<dbReference type="AlphaFoldDB" id="A0A5C1QI78"/>
<dbReference type="OrthoDB" id="1436985at2"/>
<keyword evidence="2" id="KW-1003">Cell membrane</keyword>
<dbReference type="InterPro" id="IPR009722">
    <property type="entry name" value="YjiK/CarP"/>
</dbReference>
<evidence type="ECO:0000256" key="1">
    <source>
        <dbReference type="ARBA" id="ARBA00004236"/>
    </source>
</evidence>
<dbReference type="KEGG" id="ock:EXM22_02980"/>
<reference evidence="4 5" key="1">
    <citation type="submission" date="2019-02" db="EMBL/GenBank/DDBJ databases">
        <title>Complete Genome Sequence and Methylome Analysis of free living Spirochaetas.</title>
        <authorList>
            <person name="Fomenkov A."/>
            <person name="Dubinina G."/>
            <person name="Leshcheva N."/>
            <person name="Mikheeva N."/>
            <person name="Grabovich M."/>
            <person name="Vincze T."/>
            <person name="Roberts R.J."/>
        </authorList>
    </citation>
    <scope>NUCLEOTIDE SEQUENCE [LARGE SCALE GENOMIC DNA]</scope>
    <source>
        <strain evidence="4 5">K2</strain>
    </source>
</reference>
<name>A0A5C1QI78_9SPIO</name>
<sequence>MRFKMYRKYLFLIVISIYMLTLGSLWSQPNSAKPYLKELDFFKLDNFREPSGLVYSPNRNTLFVVGDEGHIAEISLEGELLHQSWLGERDLEGIMIFPEQGMLYALDEKTNHLIKIHPDTLEILAYEQILPSGTPPYEGLGSDGRDTFFLVNQKLKKKSKDAALFMMKVGKINKIKTGIEDQSALLWTSEGFYILSDTLDRLYKLDLKGQILWHCQLPGKNQEGLAVDGDGYFYVAQDSGGILKLELHE</sequence>
<keyword evidence="3" id="KW-0472">Membrane</keyword>
<dbReference type="EMBL" id="CP036150">
    <property type="protein sequence ID" value="QEN06998.1"/>
    <property type="molecule type" value="Genomic_DNA"/>
</dbReference>
<gene>
    <name evidence="4" type="ORF">EXM22_02980</name>
</gene>
<accession>A0A5C1QI78</accession>
<comment type="subcellular location">
    <subcellularLocation>
        <location evidence="1">Cell membrane</location>
    </subcellularLocation>
</comment>